<protein>
    <submittedName>
        <fullName evidence="1">Uncharacterized protein</fullName>
    </submittedName>
</protein>
<dbReference type="AlphaFoldDB" id="A0ABC9NIU4"/>
<organism evidence="1 2">
    <name type="scientific">Escherichia albertii (strain TW07627)</name>
    <dbReference type="NCBI Taxonomy" id="502347"/>
    <lineage>
        <taxon>Bacteria</taxon>
        <taxon>Pseudomonadati</taxon>
        <taxon>Pseudomonadota</taxon>
        <taxon>Gammaproteobacteria</taxon>
        <taxon>Enterobacterales</taxon>
        <taxon>Enterobacteriaceae</taxon>
        <taxon>Escherichia</taxon>
    </lineage>
</organism>
<proteinExistence type="predicted"/>
<accession>A0ABC9NIU4</accession>
<gene>
    <name evidence="1" type="ORF">ESCAB7627_4157</name>
</gene>
<name>A0ABC9NIU4_ESCAT</name>
<evidence type="ECO:0000313" key="1">
    <source>
        <dbReference type="EMBL" id="EDS90107.1"/>
    </source>
</evidence>
<reference evidence="1 2" key="1">
    <citation type="submission" date="2008-02" db="EMBL/GenBank/DDBJ databases">
        <title>Annotation of Escherichia albertii TW07627.</title>
        <authorList>
            <person name="Sutton G."/>
            <person name="Whittam T.S."/>
            <person name="Sebastian Y."/>
        </authorList>
    </citation>
    <scope>NUCLEOTIDE SEQUENCE [LARGE SCALE GENOMIC DNA]</scope>
    <source>
        <strain evidence="1 2">TW07627</strain>
    </source>
</reference>
<sequence>MFIHLKFLQNIRVKLKVWLTNRKADISHFRMMIDCLDNFIANGG</sequence>
<comment type="caution">
    <text evidence="1">The sequence shown here is derived from an EMBL/GenBank/DDBJ whole genome shotgun (WGS) entry which is preliminary data.</text>
</comment>
<dbReference type="Proteomes" id="UP000003042">
    <property type="component" value="Unassembled WGS sequence"/>
</dbReference>
<evidence type="ECO:0000313" key="2">
    <source>
        <dbReference type="Proteomes" id="UP000003042"/>
    </source>
</evidence>
<dbReference type="EMBL" id="ABKX01000016">
    <property type="protein sequence ID" value="EDS90107.1"/>
    <property type="molecule type" value="Genomic_DNA"/>
</dbReference>